<keyword evidence="3" id="KW-1185">Reference proteome</keyword>
<accession>A0A0C3DF30</accession>
<evidence type="ECO:0000313" key="3">
    <source>
        <dbReference type="Proteomes" id="UP000053989"/>
    </source>
</evidence>
<proteinExistence type="predicted"/>
<keyword evidence="1" id="KW-1133">Transmembrane helix</keyword>
<evidence type="ECO:0000313" key="2">
    <source>
        <dbReference type="EMBL" id="KIM54671.1"/>
    </source>
</evidence>
<sequence length="239" mass="26679">MRQALEFLSAPYCPTSRVKLLGSSALIVLVYLTVFLVFVGLNAYMLTVMPPYHRFLSSAGVRFPGQTGIDIQLTDWRDNPHVPRVRQRATALAAATGASFISPKAYLGMVPDPVNGGQVELWGPFPFYLPAMQVVNFGPSQPHVLAVNAAQPPPYPYLENAVVEIIGGIPTVGYGIPWYHKVEEQLVLVRPQQLHYYQHRRPRDNPLEMPVMVPNGTHHAIEILHFGTQVNKYCLAKLR</sequence>
<dbReference type="InParanoid" id="A0A0C3DF30"/>
<dbReference type="HOGENOM" id="CLU_1161729_0_0_1"/>
<organism evidence="2 3">
    <name type="scientific">Scleroderma citrinum Foug A</name>
    <dbReference type="NCBI Taxonomy" id="1036808"/>
    <lineage>
        <taxon>Eukaryota</taxon>
        <taxon>Fungi</taxon>
        <taxon>Dikarya</taxon>
        <taxon>Basidiomycota</taxon>
        <taxon>Agaricomycotina</taxon>
        <taxon>Agaricomycetes</taxon>
        <taxon>Agaricomycetidae</taxon>
        <taxon>Boletales</taxon>
        <taxon>Sclerodermatineae</taxon>
        <taxon>Sclerodermataceae</taxon>
        <taxon>Scleroderma</taxon>
    </lineage>
</organism>
<dbReference type="AlphaFoldDB" id="A0A0C3DF30"/>
<reference evidence="2 3" key="1">
    <citation type="submission" date="2014-04" db="EMBL/GenBank/DDBJ databases">
        <authorList>
            <consortium name="DOE Joint Genome Institute"/>
            <person name="Kuo A."/>
            <person name="Kohler A."/>
            <person name="Nagy L.G."/>
            <person name="Floudas D."/>
            <person name="Copeland A."/>
            <person name="Barry K.W."/>
            <person name="Cichocki N."/>
            <person name="Veneault-Fourrey C."/>
            <person name="LaButti K."/>
            <person name="Lindquist E.A."/>
            <person name="Lipzen A."/>
            <person name="Lundell T."/>
            <person name="Morin E."/>
            <person name="Murat C."/>
            <person name="Sun H."/>
            <person name="Tunlid A."/>
            <person name="Henrissat B."/>
            <person name="Grigoriev I.V."/>
            <person name="Hibbett D.S."/>
            <person name="Martin F."/>
            <person name="Nordberg H.P."/>
            <person name="Cantor M.N."/>
            <person name="Hua S.X."/>
        </authorList>
    </citation>
    <scope>NUCLEOTIDE SEQUENCE [LARGE SCALE GENOMIC DNA]</scope>
    <source>
        <strain evidence="2 3">Foug A</strain>
    </source>
</reference>
<dbReference type="EMBL" id="KN822149">
    <property type="protein sequence ID" value="KIM54671.1"/>
    <property type="molecule type" value="Genomic_DNA"/>
</dbReference>
<gene>
    <name evidence="2" type="ORF">SCLCIDRAFT_11221</name>
</gene>
<name>A0A0C3DF30_9AGAM</name>
<reference evidence="3" key="2">
    <citation type="submission" date="2015-01" db="EMBL/GenBank/DDBJ databases">
        <title>Evolutionary Origins and Diversification of the Mycorrhizal Mutualists.</title>
        <authorList>
            <consortium name="DOE Joint Genome Institute"/>
            <consortium name="Mycorrhizal Genomics Consortium"/>
            <person name="Kohler A."/>
            <person name="Kuo A."/>
            <person name="Nagy L.G."/>
            <person name="Floudas D."/>
            <person name="Copeland A."/>
            <person name="Barry K.W."/>
            <person name="Cichocki N."/>
            <person name="Veneault-Fourrey C."/>
            <person name="LaButti K."/>
            <person name="Lindquist E.A."/>
            <person name="Lipzen A."/>
            <person name="Lundell T."/>
            <person name="Morin E."/>
            <person name="Murat C."/>
            <person name="Riley R."/>
            <person name="Ohm R."/>
            <person name="Sun H."/>
            <person name="Tunlid A."/>
            <person name="Henrissat B."/>
            <person name="Grigoriev I.V."/>
            <person name="Hibbett D.S."/>
            <person name="Martin F."/>
        </authorList>
    </citation>
    <scope>NUCLEOTIDE SEQUENCE [LARGE SCALE GENOMIC DNA]</scope>
    <source>
        <strain evidence="3">Foug A</strain>
    </source>
</reference>
<feature type="transmembrane region" description="Helical" evidence="1">
    <location>
        <begin position="20"/>
        <end position="44"/>
    </location>
</feature>
<evidence type="ECO:0000256" key="1">
    <source>
        <dbReference type="SAM" id="Phobius"/>
    </source>
</evidence>
<keyword evidence="1" id="KW-0812">Transmembrane</keyword>
<protein>
    <submittedName>
        <fullName evidence="2">Uncharacterized protein</fullName>
    </submittedName>
</protein>
<dbReference type="Proteomes" id="UP000053989">
    <property type="component" value="Unassembled WGS sequence"/>
</dbReference>
<keyword evidence="1" id="KW-0472">Membrane</keyword>